<dbReference type="Pfam" id="PF12680">
    <property type="entry name" value="SnoaL_2"/>
    <property type="match status" value="1"/>
</dbReference>
<dbReference type="Gene3D" id="3.10.450.50">
    <property type="match status" value="1"/>
</dbReference>
<evidence type="ECO:0000259" key="1">
    <source>
        <dbReference type="Pfam" id="PF12680"/>
    </source>
</evidence>
<dbReference type="EMBL" id="LQPI01000070">
    <property type="protein sequence ID" value="ORW16822.1"/>
    <property type="molecule type" value="Genomic_DNA"/>
</dbReference>
<comment type="caution">
    <text evidence="2">The sequence shown here is derived from an EMBL/GenBank/DDBJ whole genome shotgun (WGS) entry which is preliminary data.</text>
</comment>
<sequence length="115" mass="12212">MTFAHIIDAHLDAWNSPSGPAREKAIAEIYTDDVFVGEPAAALTGHAGVEAAIAALQDQLPNTVLARTCPVQVSQDLVTYTWQLGPADGPAVATGRDVLIIRDDKVSSLYVLIDE</sequence>
<dbReference type="RefSeq" id="WP_064997923.1">
    <property type="nucleotide sequence ID" value="NZ_LQPI01000070.1"/>
</dbReference>
<feature type="domain" description="SnoaL-like" evidence="1">
    <location>
        <begin position="9"/>
        <end position="107"/>
    </location>
</feature>
<proteinExistence type="predicted"/>
<dbReference type="Proteomes" id="UP000193108">
    <property type="component" value="Unassembled WGS sequence"/>
</dbReference>
<keyword evidence="3" id="KW-1185">Reference proteome</keyword>
<dbReference type="AlphaFoldDB" id="A0A1X1Z0G4"/>
<accession>A0A1X1Z0G4</accession>
<dbReference type="SUPFAM" id="SSF54427">
    <property type="entry name" value="NTF2-like"/>
    <property type="match status" value="1"/>
</dbReference>
<organism evidence="2 3">
    <name type="scientific">Mycolicibacter nonchromogenicus</name>
    <name type="common">Mycobacterium nonchromogenicum</name>
    <dbReference type="NCBI Taxonomy" id="1782"/>
    <lineage>
        <taxon>Bacteria</taxon>
        <taxon>Bacillati</taxon>
        <taxon>Actinomycetota</taxon>
        <taxon>Actinomycetes</taxon>
        <taxon>Mycobacteriales</taxon>
        <taxon>Mycobacteriaceae</taxon>
        <taxon>Mycolicibacter</taxon>
    </lineage>
</organism>
<name>A0A1X1Z0G4_MYCNO</name>
<evidence type="ECO:0000313" key="2">
    <source>
        <dbReference type="EMBL" id="ORW16822.1"/>
    </source>
</evidence>
<protein>
    <recommendedName>
        <fullName evidence="1">SnoaL-like domain-containing protein</fullName>
    </recommendedName>
</protein>
<dbReference type="InterPro" id="IPR032710">
    <property type="entry name" value="NTF2-like_dom_sf"/>
</dbReference>
<reference evidence="2 3" key="1">
    <citation type="submission" date="2016-01" db="EMBL/GenBank/DDBJ databases">
        <title>The new phylogeny of the genus Mycobacterium.</title>
        <authorList>
            <person name="Tarcisio F."/>
            <person name="Conor M."/>
            <person name="Antonella G."/>
            <person name="Elisabetta G."/>
            <person name="Giulia F.S."/>
            <person name="Sara T."/>
            <person name="Anna F."/>
            <person name="Clotilde B."/>
            <person name="Roberto B."/>
            <person name="Veronica D.S."/>
            <person name="Fabio R."/>
            <person name="Monica P."/>
            <person name="Olivier J."/>
            <person name="Enrico T."/>
            <person name="Nicola S."/>
        </authorList>
    </citation>
    <scope>NUCLEOTIDE SEQUENCE [LARGE SCALE GENOMIC DNA]</scope>
    <source>
        <strain evidence="2 3">DSM 44164</strain>
    </source>
</reference>
<evidence type="ECO:0000313" key="3">
    <source>
        <dbReference type="Proteomes" id="UP000193108"/>
    </source>
</evidence>
<dbReference type="STRING" id="1782.AWC18_17620"/>
<dbReference type="InterPro" id="IPR037401">
    <property type="entry name" value="SnoaL-like"/>
</dbReference>
<gene>
    <name evidence="2" type="ORF">AWC18_17620</name>
</gene>